<sequence length="94" mass="10608">MTPLTNLHLPQLLCHALEKSSQQPPFAQHQETLQGKPTLVHQHPNEHLVMEKLIHAYTMLVALDQPKSNLLHCLQPRLVQNVLQNSVAQDVATL</sequence>
<dbReference type="Proteomes" id="UP001396334">
    <property type="component" value="Unassembled WGS sequence"/>
</dbReference>
<proteinExistence type="predicted"/>
<protein>
    <submittedName>
        <fullName evidence="1">Uncharacterized protein</fullName>
    </submittedName>
</protein>
<gene>
    <name evidence="1" type="ORF">V6N11_020093</name>
</gene>
<name>A0ABR2P8L2_9ROSI</name>
<comment type="caution">
    <text evidence="1">The sequence shown here is derived from an EMBL/GenBank/DDBJ whole genome shotgun (WGS) entry which is preliminary data.</text>
</comment>
<reference evidence="1 2" key="1">
    <citation type="journal article" date="2024" name="G3 (Bethesda)">
        <title>Genome assembly of Hibiscus sabdariffa L. provides insights into metabolisms of medicinal natural products.</title>
        <authorList>
            <person name="Kim T."/>
        </authorList>
    </citation>
    <scope>NUCLEOTIDE SEQUENCE [LARGE SCALE GENOMIC DNA]</scope>
    <source>
        <strain evidence="1">TK-2024</strain>
        <tissue evidence="1">Old leaves</tissue>
    </source>
</reference>
<accession>A0ABR2P8L2</accession>
<dbReference type="EMBL" id="JBBPBN010000075">
    <property type="protein sequence ID" value="KAK8984779.1"/>
    <property type="molecule type" value="Genomic_DNA"/>
</dbReference>
<evidence type="ECO:0000313" key="1">
    <source>
        <dbReference type="EMBL" id="KAK8984779.1"/>
    </source>
</evidence>
<organism evidence="1 2">
    <name type="scientific">Hibiscus sabdariffa</name>
    <name type="common">roselle</name>
    <dbReference type="NCBI Taxonomy" id="183260"/>
    <lineage>
        <taxon>Eukaryota</taxon>
        <taxon>Viridiplantae</taxon>
        <taxon>Streptophyta</taxon>
        <taxon>Embryophyta</taxon>
        <taxon>Tracheophyta</taxon>
        <taxon>Spermatophyta</taxon>
        <taxon>Magnoliopsida</taxon>
        <taxon>eudicotyledons</taxon>
        <taxon>Gunneridae</taxon>
        <taxon>Pentapetalae</taxon>
        <taxon>rosids</taxon>
        <taxon>malvids</taxon>
        <taxon>Malvales</taxon>
        <taxon>Malvaceae</taxon>
        <taxon>Malvoideae</taxon>
        <taxon>Hibiscus</taxon>
    </lineage>
</organism>
<evidence type="ECO:0000313" key="2">
    <source>
        <dbReference type="Proteomes" id="UP001396334"/>
    </source>
</evidence>
<keyword evidence="2" id="KW-1185">Reference proteome</keyword>